<dbReference type="PIRSF" id="PIRSF020736">
    <property type="entry name" value="MiaE"/>
    <property type="match status" value="1"/>
</dbReference>
<reference evidence="1 2" key="1">
    <citation type="journal article" date="2011" name="Front. Microbiol.">
        <title>Genomic signatures of strain selection and enhancement in Bacillus atrophaeus var. globigii, a historical biowarfare simulant.</title>
        <authorList>
            <person name="Gibbons H.S."/>
            <person name="Broomall S.M."/>
            <person name="McNew L.A."/>
            <person name="Daligault H."/>
            <person name="Chapman C."/>
            <person name="Bruce D."/>
            <person name="Karavis M."/>
            <person name="Krepps M."/>
            <person name="McGregor P.A."/>
            <person name="Hong C."/>
            <person name="Park K.H."/>
            <person name="Akmal A."/>
            <person name="Feldman A."/>
            <person name="Lin J.S."/>
            <person name="Chang W.E."/>
            <person name="Higgs B.W."/>
            <person name="Demirev P."/>
            <person name="Lindquist J."/>
            <person name="Liem A."/>
            <person name="Fochler E."/>
            <person name="Read T.D."/>
            <person name="Tapia R."/>
            <person name="Johnson S."/>
            <person name="Bishop-Lilly K.A."/>
            <person name="Detter C."/>
            <person name="Han C."/>
            <person name="Sozhamannan S."/>
            <person name="Rosenzweig C.N."/>
            <person name="Skowronski E.W."/>
        </authorList>
    </citation>
    <scope>NUCLEOTIDE SEQUENCE [LARGE SCALE GENOMIC DNA]</scope>
    <source>
        <strain evidence="1 2">AIT1</strain>
    </source>
</reference>
<dbReference type="Proteomes" id="UP000286976">
    <property type="component" value="Unassembled WGS sequence"/>
</dbReference>
<dbReference type="NCBIfam" id="NF047790">
    <property type="entry name" value="tRNAmsioHdxaseMiaE"/>
    <property type="match status" value="1"/>
</dbReference>
<dbReference type="RefSeq" id="WP_126756185.1">
    <property type="nucleotide sequence ID" value="NZ_PIPQ01000001.1"/>
</dbReference>
<dbReference type="GO" id="GO:0045301">
    <property type="term" value="F:tRNA 2-(methylsulfanyl)-N(6)-isopentenyladenosine(37) hydroxylase activity"/>
    <property type="evidence" value="ECO:0007669"/>
    <property type="project" value="InterPro"/>
</dbReference>
<dbReference type="GO" id="GO:0006400">
    <property type="term" value="P:tRNA modification"/>
    <property type="evidence" value="ECO:0007669"/>
    <property type="project" value="InterPro"/>
</dbReference>
<dbReference type="InterPro" id="IPR010386">
    <property type="entry name" value="tRNA-Hydrxlase_MiaE"/>
</dbReference>
<accession>A0A432X8Z6</accession>
<name>A0A432X8Z6_9GAMM</name>
<dbReference type="AlphaFoldDB" id="A0A432X8Z6"/>
<dbReference type="PANTHER" id="PTHR42637">
    <property type="entry name" value="TRNA-(MS[2]IO[6]A)-HYDROXYLASE"/>
    <property type="match status" value="1"/>
</dbReference>
<evidence type="ECO:0000313" key="1">
    <source>
        <dbReference type="EMBL" id="RUO43796.1"/>
    </source>
</evidence>
<dbReference type="InterPro" id="IPR012347">
    <property type="entry name" value="Ferritin-like"/>
</dbReference>
<protein>
    <submittedName>
        <fullName evidence="1">tRNA-(Ms[2]io[6]A)-hydroxylase</fullName>
    </submittedName>
</protein>
<dbReference type="OrthoDB" id="9802518at2"/>
<dbReference type="InterPro" id="IPR009078">
    <property type="entry name" value="Ferritin-like_SF"/>
</dbReference>
<dbReference type="EMBL" id="PIPQ01000001">
    <property type="protein sequence ID" value="RUO43796.1"/>
    <property type="molecule type" value="Genomic_DNA"/>
</dbReference>
<sequence length="257" mass="29039">MSTAPLASQINQLLEPIHDFLLTPTPQAWLDQAAQPEALPLLLIDHLHCELKAAQSAALLLRRYILDKEAASQVLQWLLPYEDAIYRKQAVNLRALGNQIPRLKVATQTAWQARLVDRMVLLMKEELHHFTQVFEILQARDIEIQAVSASRYAAGLMRHARTHDPVMLVDKLIIGALIEARSCERFAALAPYLDEELSRFYVSLLRSEARHFEDYLTLAEEVNGGPVTEHVARLAQVEAELITTPDTELRFHSGVPS</sequence>
<dbReference type="PANTHER" id="PTHR42637:SF1">
    <property type="entry name" value="TRNA 2-(METHYLSULFANYL)-N(6)-ISOPENTENYLADENOSINE(37) HYDROXYLASE"/>
    <property type="match status" value="1"/>
</dbReference>
<gene>
    <name evidence="1" type="ORF">CWE15_00930</name>
</gene>
<dbReference type="SUPFAM" id="SSF47240">
    <property type="entry name" value="Ferritin-like"/>
    <property type="match status" value="1"/>
</dbReference>
<evidence type="ECO:0000313" key="2">
    <source>
        <dbReference type="Proteomes" id="UP000286976"/>
    </source>
</evidence>
<dbReference type="Gene3D" id="1.20.1260.10">
    <property type="match status" value="1"/>
</dbReference>
<proteinExistence type="predicted"/>
<comment type="caution">
    <text evidence="1">The sequence shown here is derived from an EMBL/GenBank/DDBJ whole genome shotgun (WGS) entry which is preliminary data.</text>
</comment>
<organism evidence="1 2">
    <name type="scientific">Aliidiomarina taiwanensis</name>
    <dbReference type="NCBI Taxonomy" id="946228"/>
    <lineage>
        <taxon>Bacteria</taxon>
        <taxon>Pseudomonadati</taxon>
        <taxon>Pseudomonadota</taxon>
        <taxon>Gammaproteobacteria</taxon>
        <taxon>Alteromonadales</taxon>
        <taxon>Idiomarinaceae</taxon>
        <taxon>Aliidiomarina</taxon>
    </lineage>
</organism>
<dbReference type="Pfam" id="PF06175">
    <property type="entry name" value="MiaE"/>
    <property type="match status" value="1"/>
</dbReference>
<keyword evidence="2" id="KW-1185">Reference proteome</keyword>